<evidence type="ECO:0000259" key="1">
    <source>
        <dbReference type="Pfam" id="PF23610"/>
    </source>
</evidence>
<reference evidence="3" key="1">
    <citation type="submission" date="2022-01" db="EMBL/GenBank/DDBJ databases">
        <authorList>
            <person name="Braso-Vives M."/>
        </authorList>
    </citation>
    <scope>NUCLEOTIDE SEQUENCE</scope>
</reference>
<sequence length="224" mass="23792">MEVTGKSIVDFSYQFMKTTSNGILLPIGGRPVAGVNTTIIVDVLGSENVQLLSIISLLSEAGNELVSSAMTAVGGLLGAKYSAVLPIPTEEFRVKIEGSDVNNTVFQRVQPAFIQPQSFDLGLEGEKEPLYAGGTADVHFLLVNHGSSGTFTFTATDDASMVQSVSPPSVTLQENANITGYIRFAAPMDDVSPTCTIVAATGRCTLEQQHPSICDSHHWSIDVQ</sequence>
<evidence type="ECO:0000313" key="3">
    <source>
        <dbReference type="EMBL" id="CAH1277554.1"/>
    </source>
</evidence>
<dbReference type="Pfam" id="PF23619">
    <property type="entry name" value="Ig_VWA7"/>
    <property type="match status" value="1"/>
</dbReference>
<name>A0A8S4MNS1_BRALA</name>
<dbReference type="PANTHER" id="PTHR14905">
    <property type="entry name" value="NG37"/>
    <property type="match status" value="1"/>
</dbReference>
<dbReference type="OrthoDB" id="10043511at2759"/>
<proteinExistence type="predicted"/>
<dbReference type="EMBL" id="CAKMNS010000402">
    <property type="protein sequence ID" value="CAH1277554.1"/>
    <property type="molecule type" value="Genomic_DNA"/>
</dbReference>
<evidence type="ECO:0000313" key="4">
    <source>
        <dbReference type="Proteomes" id="UP000838412"/>
    </source>
</evidence>
<protein>
    <submittedName>
        <fullName evidence="3">Hypp9695 protein</fullName>
    </submittedName>
</protein>
<comment type="caution">
    <text evidence="3">The sequence shown here is derived from an EMBL/GenBank/DDBJ whole genome shotgun (WGS) entry which is preliminary data.</text>
</comment>
<dbReference type="InterPro" id="IPR057615">
    <property type="entry name" value="Ig_VWA7"/>
</dbReference>
<dbReference type="InterPro" id="IPR052577">
    <property type="entry name" value="VWA7"/>
</dbReference>
<feature type="domain" description="VWA7 beta-sandwich" evidence="1">
    <location>
        <begin position="10"/>
        <end position="111"/>
    </location>
</feature>
<feature type="non-terminal residue" evidence="3">
    <location>
        <position position="1"/>
    </location>
</feature>
<dbReference type="Proteomes" id="UP000838412">
    <property type="component" value="Unassembled WGS sequence"/>
</dbReference>
<gene>
    <name evidence="3" type="primary">Hypp9695</name>
    <name evidence="3" type="ORF">BLAG_LOCUS26317</name>
</gene>
<keyword evidence="4" id="KW-1185">Reference proteome</keyword>
<evidence type="ECO:0000259" key="2">
    <source>
        <dbReference type="Pfam" id="PF23619"/>
    </source>
</evidence>
<dbReference type="Pfam" id="PF23610">
    <property type="entry name" value="VWA7_4"/>
    <property type="match status" value="1"/>
</dbReference>
<dbReference type="PANTHER" id="PTHR14905:SF21">
    <property type="entry name" value="VWFA DOMAIN-CONTAINING PROTEIN"/>
    <property type="match status" value="1"/>
</dbReference>
<accession>A0A8S4MNS1</accession>
<dbReference type="InterPro" id="IPR057613">
    <property type="entry name" value="VWA7_4"/>
</dbReference>
<feature type="domain" description="VWA7 Ig-like" evidence="2">
    <location>
        <begin position="125"/>
        <end position="200"/>
    </location>
</feature>
<dbReference type="AlphaFoldDB" id="A0A8S4MNS1"/>
<organism evidence="3 4">
    <name type="scientific">Branchiostoma lanceolatum</name>
    <name type="common">Common lancelet</name>
    <name type="synonym">Amphioxus lanceolatum</name>
    <dbReference type="NCBI Taxonomy" id="7740"/>
    <lineage>
        <taxon>Eukaryota</taxon>
        <taxon>Metazoa</taxon>
        <taxon>Chordata</taxon>
        <taxon>Cephalochordata</taxon>
        <taxon>Leptocardii</taxon>
        <taxon>Amphioxiformes</taxon>
        <taxon>Branchiostomatidae</taxon>
        <taxon>Branchiostoma</taxon>
    </lineage>
</organism>